<protein>
    <recommendedName>
        <fullName evidence="1">SUEL-type lectin domain-containing protein</fullName>
    </recommendedName>
</protein>
<dbReference type="CDD" id="cd22842">
    <property type="entry name" value="Gal_Rha_Lectin_BGal"/>
    <property type="match status" value="1"/>
</dbReference>
<evidence type="ECO:0000313" key="2">
    <source>
        <dbReference type="EMBL" id="KAG0523026.1"/>
    </source>
</evidence>
<name>A0A921QMA7_SORBI</name>
<proteinExistence type="predicted"/>
<dbReference type="InterPro" id="IPR043159">
    <property type="entry name" value="Lectin_gal-bd_sf"/>
</dbReference>
<organism evidence="2 3">
    <name type="scientific">Sorghum bicolor</name>
    <name type="common">Sorghum</name>
    <name type="synonym">Sorghum vulgare</name>
    <dbReference type="NCBI Taxonomy" id="4558"/>
    <lineage>
        <taxon>Eukaryota</taxon>
        <taxon>Viridiplantae</taxon>
        <taxon>Streptophyta</taxon>
        <taxon>Embryophyta</taxon>
        <taxon>Tracheophyta</taxon>
        <taxon>Spermatophyta</taxon>
        <taxon>Magnoliopsida</taxon>
        <taxon>Liliopsida</taxon>
        <taxon>Poales</taxon>
        <taxon>Poaceae</taxon>
        <taxon>PACMAD clade</taxon>
        <taxon>Panicoideae</taxon>
        <taxon>Andropogonodae</taxon>
        <taxon>Andropogoneae</taxon>
        <taxon>Sorghinae</taxon>
        <taxon>Sorghum</taxon>
    </lineage>
</organism>
<accession>A0A921QMA7</accession>
<dbReference type="Pfam" id="PF02140">
    <property type="entry name" value="SUEL_Lectin"/>
    <property type="match status" value="1"/>
</dbReference>
<dbReference type="AlphaFoldDB" id="A0A921QMA7"/>
<gene>
    <name evidence="2" type="ORF">BDA96_07G088300</name>
</gene>
<evidence type="ECO:0000313" key="3">
    <source>
        <dbReference type="Proteomes" id="UP000807115"/>
    </source>
</evidence>
<sequence length="147" mass="15553">MQRYRPELRLECPKDGQVISSIKFASFGTPSGTCGSYSHGECSSTQAISVVQEACIGVSNCSVPVSSNYFGNPWTGRDASLTLFGGRRCRWLGFGTGGRQPHGKDDSRTVETKEQFMVATTHPVTSMTALVHGEGESVRGGGGVSSG</sequence>
<dbReference type="PROSITE" id="PS50228">
    <property type="entry name" value="SUEL_LECTIN"/>
    <property type="match status" value="1"/>
</dbReference>
<dbReference type="GO" id="GO:0030246">
    <property type="term" value="F:carbohydrate binding"/>
    <property type="evidence" value="ECO:0007669"/>
    <property type="project" value="InterPro"/>
</dbReference>
<feature type="domain" description="SUEL-type lectin" evidence="1">
    <location>
        <begin position="2"/>
        <end position="89"/>
    </location>
</feature>
<dbReference type="Gene3D" id="2.60.120.740">
    <property type="match status" value="1"/>
</dbReference>
<reference evidence="2" key="2">
    <citation type="submission" date="2020-10" db="EMBL/GenBank/DDBJ databases">
        <authorList>
            <person name="Cooper E.A."/>
            <person name="Brenton Z.W."/>
            <person name="Flinn B.S."/>
            <person name="Jenkins J."/>
            <person name="Shu S."/>
            <person name="Flowers D."/>
            <person name="Luo F."/>
            <person name="Wang Y."/>
            <person name="Xia P."/>
            <person name="Barry K."/>
            <person name="Daum C."/>
            <person name="Lipzen A."/>
            <person name="Yoshinaga Y."/>
            <person name="Schmutz J."/>
            <person name="Saski C."/>
            <person name="Vermerris W."/>
            <person name="Kresovich S."/>
        </authorList>
    </citation>
    <scope>NUCLEOTIDE SEQUENCE</scope>
</reference>
<dbReference type="InterPro" id="IPR000922">
    <property type="entry name" value="Lectin_gal-bd_dom"/>
</dbReference>
<reference evidence="2" key="1">
    <citation type="journal article" date="2019" name="BMC Genomics">
        <title>A new reference genome for Sorghum bicolor reveals high levels of sequence similarity between sweet and grain genotypes: implications for the genetics of sugar metabolism.</title>
        <authorList>
            <person name="Cooper E.A."/>
            <person name="Brenton Z.W."/>
            <person name="Flinn B.S."/>
            <person name="Jenkins J."/>
            <person name="Shu S."/>
            <person name="Flowers D."/>
            <person name="Luo F."/>
            <person name="Wang Y."/>
            <person name="Xia P."/>
            <person name="Barry K."/>
            <person name="Daum C."/>
            <person name="Lipzen A."/>
            <person name="Yoshinaga Y."/>
            <person name="Schmutz J."/>
            <person name="Saski C."/>
            <person name="Vermerris W."/>
            <person name="Kresovich S."/>
        </authorList>
    </citation>
    <scope>NUCLEOTIDE SEQUENCE</scope>
</reference>
<dbReference type="Proteomes" id="UP000807115">
    <property type="component" value="Chromosome 7"/>
</dbReference>
<dbReference type="EMBL" id="CM027686">
    <property type="protein sequence ID" value="KAG0523026.1"/>
    <property type="molecule type" value="Genomic_DNA"/>
</dbReference>
<comment type="caution">
    <text evidence="2">The sequence shown here is derived from an EMBL/GenBank/DDBJ whole genome shotgun (WGS) entry which is preliminary data.</text>
</comment>
<evidence type="ECO:0000259" key="1">
    <source>
        <dbReference type="PROSITE" id="PS50228"/>
    </source>
</evidence>